<dbReference type="AlphaFoldDB" id="S7TWP1"/>
<evidence type="ECO:0008006" key="4">
    <source>
        <dbReference type="Google" id="ProtNLM"/>
    </source>
</evidence>
<dbReference type="EMBL" id="ATHJ01000075">
    <property type="protein sequence ID" value="EPR41486.1"/>
    <property type="molecule type" value="Genomic_DNA"/>
</dbReference>
<accession>S7TWP1</accession>
<dbReference type="OrthoDB" id="467414at2"/>
<protein>
    <recommendedName>
        <fullName evidence="4">F1/F0 ATPase, Methanosarcina type, subunit 2</fullName>
    </recommendedName>
</protein>
<name>S7TWP1_DESML</name>
<dbReference type="STRING" id="897.B2D07_00100"/>
<evidence type="ECO:0000313" key="2">
    <source>
        <dbReference type="EMBL" id="EPR41486.1"/>
    </source>
</evidence>
<keyword evidence="1" id="KW-0472">Membrane</keyword>
<feature type="transmembrane region" description="Helical" evidence="1">
    <location>
        <begin position="12"/>
        <end position="31"/>
    </location>
</feature>
<evidence type="ECO:0000313" key="3">
    <source>
        <dbReference type="Proteomes" id="UP000014977"/>
    </source>
</evidence>
<keyword evidence="1" id="KW-0812">Transmembrane</keyword>
<proteinExistence type="predicted"/>
<organism evidence="2 3">
    <name type="scientific">Desulfococcus multivorans DSM 2059</name>
    <dbReference type="NCBI Taxonomy" id="1121405"/>
    <lineage>
        <taxon>Bacteria</taxon>
        <taxon>Pseudomonadati</taxon>
        <taxon>Thermodesulfobacteriota</taxon>
        <taxon>Desulfobacteria</taxon>
        <taxon>Desulfobacterales</taxon>
        <taxon>Desulfococcaceae</taxon>
        <taxon>Desulfococcus</taxon>
    </lineage>
</organism>
<dbReference type="Proteomes" id="UP000014977">
    <property type="component" value="Unassembled WGS sequence"/>
</dbReference>
<feature type="transmembrane region" description="Helical" evidence="1">
    <location>
        <begin position="43"/>
        <end position="61"/>
    </location>
</feature>
<dbReference type="InterPro" id="IPR017581">
    <property type="entry name" value="AtpR-like"/>
</dbReference>
<dbReference type="Pfam" id="PF12966">
    <property type="entry name" value="AtpR"/>
    <property type="match status" value="1"/>
</dbReference>
<keyword evidence="1" id="KW-1133">Transmembrane helix</keyword>
<evidence type="ECO:0000256" key="1">
    <source>
        <dbReference type="SAM" id="Phobius"/>
    </source>
</evidence>
<keyword evidence="3" id="KW-1185">Reference proteome</keyword>
<reference evidence="2 3" key="1">
    <citation type="journal article" date="2013" name="Genome Announc.">
        <title>Draft genome sequences for three mercury-methylating, sulfate-reducing bacteria.</title>
        <authorList>
            <person name="Brown S.D."/>
            <person name="Hurt R.A.Jr."/>
            <person name="Gilmour C.C."/>
            <person name="Elias D.A."/>
        </authorList>
    </citation>
    <scope>NUCLEOTIDE SEQUENCE [LARGE SCALE GENOMIC DNA]</scope>
    <source>
        <strain evidence="2 3">DSM 2059</strain>
    </source>
</reference>
<gene>
    <name evidence="2" type="ORF">dsmv_2031</name>
</gene>
<sequence length="104" mass="11849">MTRSDLLRWGLAAMWGLGIGGFYFYGLWWTLAGLSKSTKPGRWLAVSYMVRVSVAMLGFWLVVRNDLICFFITLATFFLMRFILTRTLGPPEGNPEKFIGSEQT</sequence>
<feature type="transmembrane region" description="Helical" evidence="1">
    <location>
        <begin position="67"/>
        <end position="84"/>
    </location>
</feature>
<comment type="caution">
    <text evidence="2">The sequence shown here is derived from an EMBL/GenBank/DDBJ whole genome shotgun (WGS) entry which is preliminary data.</text>
</comment>
<dbReference type="RefSeq" id="WP_020876462.1">
    <property type="nucleotide sequence ID" value="NZ_ATHJ01000075.1"/>
</dbReference>